<protein>
    <submittedName>
        <fullName evidence="1">Uncharacterized protein</fullName>
    </submittedName>
</protein>
<dbReference type="Proteomes" id="UP001140560">
    <property type="component" value="Unassembled WGS sequence"/>
</dbReference>
<name>A0A9W8YE21_9PLEO</name>
<organism evidence="1 2">
    <name type="scientific">Neocucurbitaria cava</name>
    <dbReference type="NCBI Taxonomy" id="798079"/>
    <lineage>
        <taxon>Eukaryota</taxon>
        <taxon>Fungi</taxon>
        <taxon>Dikarya</taxon>
        <taxon>Ascomycota</taxon>
        <taxon>Pezizomycotina</taxon>
        <taxon>Dothideomycetes</taxon>
        <taxon>Pleosporomycetidae</taxon>
        <taxon>Pleosporales</taxon>
        <taxon>Pleosporineae</taxon>
        <taxon>Cucurbitariaceae</taxon>
        <taxon>Neocucurbitaria</taxon>
    </lineage>
</organism>
<accession>A0A9W8YE21</accession>
<gene>
    <name evidence="1" type="ORF">N0V83_003439</name>
</gene>
<dbReference type="InterPro" id="IPR009097">
    <property type="entry name" value="Cyclic_Pdiesterase"/>
</dbReference>
<dbReference type="EMBL" id="JAPEUY010000005">
    <property type="protein sequence ID" value="KAJ4373148.1"/>
    <property type="molecule type" value="Genomic_DNA"/>
</dbReference>
<reference evidence="1" key="1">
    <citation type="submission" date="2022-10" db="EMBL/GenBank/DDBJ databases">
        <title>Tapping the CABI collections for fungal endophytes: first genome assemblies for Collariella, Neodidymelliopsis, Ascochyta clinopodiicola, Didymella pomorum, Didymosphaeria variabile, Neocosmospora piperis and Neocucurbitaria cava.</title>
        <authorList>
            <person name="Hill R."/>
        </authorList>
    </citation>
    <scope>NUCLEOTIDE SEQUENCE</scope>
    <source>
        <strain evidence="1">IMI 356814</strain>
    </source>
</reference>
<keyword evidence="2" id="KW-1185">Reference proteome</keyword>
<sequence>MARRLPAHLSHKSALALLPPSNITAPIEAIRRVHDKHFDRWPPHINLLYPFVASPSETTEQGEASIPHLKEDIRTRITKVTKHHEPFHVSLLADPPGVFSHNKRSKTVWLGPSTQSVQQLQAALQAEFSECNADQRAFTPHLSLGQARSEGGVESLREGIKKSVREYLTGAEEDTPLSLDWHVDKVFVIERKGYTDRFKVVGTIELGKQ</sequence>
<dbReference type="AlphaFoldDB" id="A0A9W8YE21"/>
<dbReference type="OrthoDB" id="10263155at2759"/>
<dbReference type="PANTHER" id="PTHR37474">
    <property type="entry name" value="RNA LIGASE/CYCLIC NUCLEOTIDE PHOSPHODIESTERASE"/>
    <property type="match status" value="1"/>
</dbReference>
<comment type="caution">
    <text evidence="1">The sequence shown here is derived from an EMBL/GenBank/DDBJ whole genome shotgun (WGS) entry which is preliminary data.</text>
</comment>
<dbReference type="Pfam" id="PF13563">
    <property type="entry name" value="2_5_RNA_ligase2"/>
    <property type="match status" value="1"/>
</dbReference>
<dbReference type="PANTHER" id="PTHR37474:SF1">
    <property type="entry name" value="2'-5' RNA LIGASE FAMILY PROTEIN"/>
    <property type="match status" value="1"/>
</dbReference>
<evidence type="ECO:0000313" key="2">
    <source>
        <dbReference type="Proteomes" id="UP001140560"/>
    </source>
</evidence>
<evidence type="ECO:0000313" key="1">
    <source>
        <dbReference type="EMBL" id="KAJ4373148.1"/>
    </source>
</evidence>
<dbReference type="SUPFAM" id="SSF55144">
    <property type="entry name" value="LigT-like"/>
    <property type="match status" value="1"/>
</dbReference>
<proteinExistence type="predicted"/>
<dbReference type="Gene3D" id="3.90.1140.10">
    <property type="entry name" value="Cyclic phosphodiesterase"/>
    <property type="match status" value="1"/>
</dbReference>